<dbReference type="AlphaFoldDB" id="A0A0P1AAH9"/>
<dbReference type="Gene3D" id="1.10.150.50">
    <property type="entry name" value="Transcription Factor, Ets-1"/>
    <property type="match status" value="1"/>
</dbReference>
<dbReference type="InterPro" id="IPR013761">
    <property type="entry name" value="SAM/pointed_sf"/>
</dbReference>
<evidence type="ECO:0000259" key="5">
    <source>
        <dbReference type="PROSITE" id="PS50105"/>
    </source>
</evidence>
<dbReference type="Pfam" id="PF12796">
    <property type="entry name" value="Ank_2"/>
    <property type="match status" value="2"/>
</dbReference>
<feature type="region of interest" description="Disordered" evidence="4">
    <location>
        <begin position="228"/>
        <end position="264"/>
    </location>
</feature>
<dbReference type="SMART" id="SM00454">
    <property type="entry name" value="SAM"/>
    <property type="match status" value="1"/>
</dbReference>
<reference evidence="7" key="1">
    <citation type="submission" date="2014-09" db="EMBL/GenBank/DDBJ databases">
        <authorList>
            <person name="Sharma Rahul"/>
            <person name="Thines Marco"/>
        </authorList>
    </citation>
    <scope>NUCLEOTIDE SEQUENCE [LARGE SCALE GENOMIC DNA]</scope>
</reference>
<dbReference type="SUPFAM" id="SSF47769">
    <property type="entry name" value="SAM/Pointed domain"/>
    <property type="match status" value="1"/>
</dbReference>
<sequence length="264" mass="29227">MSLRLKELGLSVDEIRCGKLEAKIPRDTITWTPLQYACAVGNVELASEILAENPEAVNELDNTNYAYSPLHIAVRYDHENIVKLLLSATSKSNAVDNQVGCTPLHLAVVQGNQKMVKLLLNDASIQQLKSKNGTTPIEIAEKLQLSEIQTLLIDHATRVAGQKQLSSWLASIGLVQYAPKLFDEGYDDAHFLLSTGGLDDATLNAMHIRKAGHRAKLQNLYQLKQFLNAESEEEASESEDNESQSNEKDSDEYESDESDISDDE</sequence>
<evidence type="ECO:0000313" key="7">
    <source>
        <dbReference type="Proteomes" id="UP000054928"/>
    </source>
</evidence>
<keyword evidence="7" id="KW-1185">Reference proteome</keyword>
<dbReference type="EMBL" id="CCYD01000290">
    <property type="protein sequence ID" value="CEG37746.1"/>
    <property type="molecule type" value="Genomic_DNA"/>
</dbReference>
<keyword evidence="1" id="KW-0677">Repeat</keyword>
<evidence type="ECO:0000256" key="2">
    <source>
        <dbReference type="ARBA" id="ARBA00023043"/>
    </source>
</evidence>
<dbReference type="InterPro" id="IPR001660">
    <property type="entry name" value="SAM"/>
</dbReference>
<evidence type="ECO:0000256" key="1">
    <source>
        <dbReference type="ARBA" id="ARBA00022737"/>
    </source>
</evidence>
<dbReference type="RefSeq" id="XP_024574115.1">
    <property type="nucleotide sequence ID" value="XM_024723105.1"/>
</dbReference>
<dbReference type="InterPro" id="IPR002110">
    <property type="entry name" value="Ankyrin_rpt"/>
</dbReference>
<dbReference type="Pfam" id="PF00536">
    <property type="entry name" value="SAM_1"/>
    <property type="match status" value="1"/>
</dbReference>
<feature type="repeat" description="ANK" evidence="3">
    <location>
        <begin position="65"/>
        <end position="97"/>
    </location>
</feature>
<feature type="compositionally biased region" description="Acidic residues" evidence="4">
    <location>
        <begin position="249"/>
        <end position="264"/>
    </location>
</feature>
<dbReference type="SUPFAM" id="SSF48403">
    <property type="entry name" value="Ankyrin repeat"/>
    <property type="match status" value="1"/>
</dbReference>
<feature type="repeat" description="ANK" evidence="3">
    <location>
        <begin position="99"/>
        <end position="131"/>
    </location>
</feature>
<dbReference type="InterPro" id="IPR036770">
    <property type="entry name" value="Ankyrin_rpt-contain_sf"/>
</dbReference>
<dbReference type="PROSITE" id="PS50088">
    <property type="entry name" value="ANK_REPEAT"/>
    <property type="match status" value="2"/>
</dbReference>
<proteinExistence type="predicted"/>
<dbReference type="STRING" id="4781.A0A0P1AAH9"/>
<organism evidence="6 7">
    <name type="scientific">Plasmopara halstedii</name>
    <name type="common">Downy mildew of sunflower</name>
    <dbReference type="NCBI Taxonomy" id="4781"/>
    <lineage>
        <taxon>Eukaryota</taxon>
        <taxon>Sar</taxon>
        <taxon>Stramenopiles</taxon>
        <taxon>Oomycota</taxon>
        <taxon>Peronosporomycetes</taxon>
        <taxon>Peronosporales</taxon>
        <taxon>Peronosporaceae</taxon>
        <taxon>Plasmopara</taxon>
    </lineage>
</organism>
<accession>A0A0P1AAH9</accession>
<dbReference type="GeneID" id="36400856"/>
<dbReference type="Gene3D" id="1.25.40.20">
    <property type="entry name" value="Ankyrin repeat-containing domain"/>
    <property type="match status" value="1"/>
</dbReference>
<evidence type="ECO:0000256" key="3">
    <source>
        <dbReference type="PROSITE-ProRule" id="PRU00023"/>
    </source>
</evidence>
<keyword evidence="2 3" id="KW-0040">ANK repeat</keyword>
<dbReference type="OrthoDB" id="194358at2759"/>
<evidence type="ECO:0000256" key="4">
    <source>
        <dbReference type="SAM" id="MobiDB-lite"/>
    </source>
</evidence>
<dbReference type="PANTHER" id="PTHR24174">
    <property type="entry name" value="ANKYRIN REPEAT AND STERILE ALPHA MOTIF DOMAIN-CONTAINING PROTEIN 1"/>
    <property type="match status" value="1"/>
</dbReference>
<dbReference type="Proteomes" id="UP000054928">
    <property type="component" value="Unassembled WGS sequence"/>
</dbReference>
<protein>
    <submittedName>
        <fullName evidence="6">Ankyrin</fullName>
    </submittedName>
</protein>
<dbReference type="OMA" id="FEHEAIV"/>
<evidence type="ECO:0000313" key="6">
    <source>
        <dbReference type="EMBL" id="CEG37746.1"/>
    </source>
</evidence>
<dbReference type="PROSITE" id="PS50105">
    <property type="entry name" value="SAM_DOMAIN"/>
    <property type="match status" value="1"/>
</dbReference>
<dbReference type="SMART" id="SM00248">
    <property type="entry name" value="ANK"/>
    <property type="match status" value="3"/>
</dbReference>
<dbReference type="PROSITE" id="PS50297">
    <property type="entry name" value="ANK_REP_REGION"/>
    <property type="match status" value="2"/>
</dbReference>
<feature type="domain" description="SAM" evidence="5">
    <location>
        <begin position="160"/>
        <end position="217"/>
    </location>
</feature>
<dbReference type="InterPro" id="IPR033635">
    <property type="entry name" value="ANKS1/Caskin"/>
</dbReference>
<feature type="compositionally biased region" description="Acidic residues" evidence="4">
    <location>
        <begin position="230"/>
        <end position="242"/>
    </location>
</feature>
<name>A0A0P1AAH9_PLAHL</name>
<dbReference type="PANTHER" id="PTHR24174:SF16">
    <property type="entry name" value="CASKIN-2"/>
    <property type="match status" value="1"/>
</dbReference>